<keyword evidence="16" id="KW-0812">Transmembrane</keyword>
<keyword evidence="8" id="KW-0256">Endoplasmic reticulum</keyword>
<dbReference type="KEGG" id="tnl:113495190"/>
<dbReference type="Pfam" id="PF00067">
    <property type="entry name" value="p450"/>
    <property type="match status" value="3"/>
</dbReference>
<dbReference type="InterPro" id="IPR002401">
    <property type="entry name" value="Cyt_P450_E_grp-I"/>
</dbReference>
<protein>
    <submittedName>
        <fullName evidence="18">Cytochrome P450 4C1-like</fullName>
    </submittedName>
</protein>
<dbReference type="InterPro" id="IPR050196">
    <property type="entry name" value="Cytochrome_P450_Monoox"/>
</dbReference>
<dbReference type="GO" id="GO:0020037">
    <property type="term" value="F:heme binding"/>
    <property type="evidence" value="ECO:0007669"/>
    <property type="project" value="InterPro"/>
</dbReference>
<evidence type="ECO:0000313" key="17">
    <source>
        <dbReference type="Proteomes" id="UP000322000"/>
    </source>
</evidence>
<sequence length="477" mass="55023">MSGLWNFKSLSEGRKDRNYYKQACLPTDPVFAEHLLKTCLEKDDSLRIFKIILQKGSIFAPGKSNMKQTIYFLFYINIPKLYLNYVSLYLFAVPIRCPRRKVLAPTFSPKNLKAFANVFSQESGILAERLKAVVGRGAFSAWQYMTTYTMDSVCRESFKLFNFLEINFPIIIESKRDALQKEHLDPNEDESLLKPKGDLKTFLELLIEGSSSNNGYSNVELREETLVLVLAGTDTSAVGAAFTLLMLAQHPNVQNKVYKEARWDCHVYLYKLKKRLTTHTRLQGVFEDSYRAVTAEDLPRLKYLDAVIRETLRLYPPVPFIVRKVTNDVTLRKYGHLLYRIPTSLKPVRLEAKLFYIISGSLIASSVTLVEGCGIFISIWGIHRNTRYWGNDAEQFRPKRFLEPLPHPAAFMPFSYGPRACLGYQYAMMSMKTALATIVRRYRIIPSDEKYTSKEVRVSFDVMMKDVDNFRIQLAMR</sequence>
<keyword evidence="11 14" id="KW-0408">Iron</keyword>
<evidence type="ECO:0000256" key="3">
    <source>
        <dbReference type="ARBA" id="ARBA00004174"/>
    </source>
</evidence>
<dbReference type="InParanoid" id="A0A7E5VMQ3"/>
<evidence type="ECO:0000256" key="10">
    <source>
        <dbReference type="ARBA" id="ARBA00023002"/>
    </source>
</evidence>
<comment type="function">
    <text evidence="2">May be involved in the metabolism of insect hormones and in the breakdown of synthetic insecticides.</text>
</comment>
<name>A0A7E5VMQ3_TRINI</name>
<dbReference type="GO" id="GO:0016705">
    <property type="term" value="F:oxidoreductase activity, acting on paired donors, with incorporation or reduction of molecular oxygen"/>
    <property type="evidence" value="ECO:0007669"/>
    <property type="project" value="InterPro"/>
</dbReference>
<evidence type="ECO:0000256" key="14">
    <source>
        <dbReference type="PIRSR" id="PIRSR602401-1"/>
    </source>
</evidence>
<dbReference type="GO" id="GO:0004497">
    <property type="term" value="F:monooxygenase activity"/>
    <property type="evidence" value="ECO:0007669"/>
    <property type="project" value="UniProtKB-KW"/>
</dbReference>
<keyword evidence="12 15" id="KW-0503">Monooxygenase</keyword>
<keyword evidence="10 15" id="KW-0560">Oxidoreductase</keyword>
<gene>
    <name evidence="18" type="primary">LOC113495190</name>
</gene>
<comment type="subcellular location">
    <subcellularLocation>
        <location evidence="4">Endoplasmic reticulum membrane</location>
        <topology evidence="4">Peripheral membrane protein</topology>
    </subcellularLocation>
    <subcellularLocation>
        <location evidence="3">Microsome membrane</location>
        <topology evidence="3">Peripheral membrane protein</topology>
    </subcellularLocation>
</comment>
<proteinExistence type="inferred from homology"/>
<dbReference type="Gene3D" id="1.10.630.10">
    <property type="entry name" value="Cytochrome P450"/>
    <property type="match status" value="1"/>
</dbReference>
<evidence type="ECO:0000256" key="7">
    <source>
        <dbReference type="ARBA" id="ARBA00022723"/>
    </source>
</evidence>
<evidence type="ECO:0000313" key="18">
    <source>
        <dbReference type="RefSeq" id="XP_026729599.1"/>
    </source>
</evidence>
<feature type="transmembrane region" description="Helical" evidence="16">
    <location>
        <begin position="70"/>
        <end position="91"/>
    </location>
</feature>
<evidence type="ECO:0000256" key="15">
    <source>
        <dbReference type="RuleBase" id="RU000461"/>
    </source>
</evidence>
<evidence type="ECO:0000256" key="8">
    <source>
        <dbReference type="ARBA" id="ARBA00022824"/>
    </source>
</evidence>
<dbReference type="GO" id="GO:0005506">
    <property type="term" value="F:iron ion binding"/>
    <property type="evidence" value="ECO:0007669"/>
    <property type="project" value="InterPro"/>
</dbReference>
<feature type="transmembrane region" description="Helical" evidence="16">
    <location>
        <begin position="354"/>
        <end position="382"/>
    </location>
</feature>
<dbReference type="PROSITE" id="PS00086">
    <property type="entry name" value="CYTOCHROME_P450"/>
    <property type="match status" value="1"/>
</dbReference>
<dbReference type="PANTHER" id="PTHR24291:SF189">
    <property type="entry name" value="CYTOCHROME P450 4C3-RELATED"/>
    <property type="match status" value="1"/>
</dbReference>
<evidence type="ECO:0000256" key="9">
    <source>
        <dbReference type="ARBA" id="ARBA00022848"/>
    </source>
</evidence>
<feature type="binding site" description="axial binding residue" evidence="14">
    <location>
        <position position="421"/>
    </location>
    <ligand>
        <name>heme</name>
        <dbReference type="ChEBI" id="CHEBI:30413"/>
    </ligand>
    <ligandPart>
        <name>Fe</name>
        <dbReference type="ChEBI" id="CHEBI:18248"/>
    </ligandPart>
</feature>
<evidence type="ECO:0000256" key="5">
    <source>
        <dbReference type="ARBA" id="ARBA00010617"/>
    </source>
</evidence>
<evidence type="ECO:0000256" key="13">
    <source>
        <dbReference type="ARBA" id="ARBA00023136"/>
    </source>
</evidence>
<evidence type="ECO:0000256" key="2">
    <source>
        <dbReference type="ARBA" id="ARBA00003690"/>
    </source>
</evidence>
<dbReference type="InterPro" id="IPR017972">
    <property type="entry name" value="Cyt_P450_CS"/>
</dbReference>
<organism evidence="17 18">
    <name type="scientific">Trichoplusia ni</name>
    <name type="common">Cabbage looper</name>
    <dbReference type="NCBI Taxonomy" id="7111"/>
    <lineage>
        <taxon>Eukaryota</taxon>
        <taxon>Metazoa</taxon>
        <taxon>Ecdysozoa</taxon>
        <taxon>Arthropoda</taxon>
        <taxon>Hexapoda</taxon>
        <taxon>Insecta</taxon>
        <taxon>Pterygota</taxon>
        <taxon>Neoptera</taxon>
        <taxon>Endopterygota</taxon>
        <taxon>Lepidoptera</taxon>
        <taxon>Glossata</taxon>
        <taxon>Ditrysia</taxon>
        <taxon>Noctuoidea</taxon>
        <taxon>Noctuidae</taxon>
        <taxon>Plusiinae</taxon>
        <taxon>Trichoplusia</taxon>
    </lineage>
</organism>
<accession>A0A7E5VMQ3</accession>
<dbReference type="AlphaFoldDB" id="A0A7E5VMQ3"/>
<keyword evidence="7 14" id="KW-0479">Metal-binding</keyword>
<keyword evidence="13 16" id="KW-0472">Membrane</keyword>
<keyword evidence="6 14" id="KW-0349">Heme</keyword>
<dbReference type="PRINTS" id="PR00463">
    <property type="entry name" value="EP450I"/>
</dbReference>
<keyword evidence="9" id="KW-0492">Microsome</keyword>
<keyword evidence="16" id="KW-1133">Transmembrane helix</keyword>
<dbReference type="Proteomes" id="UP000322000">
    <property type="component" value="Chromosome 6"/>
</dbReference>
<dbReference type="InterPro" id="IPR001128">
    <property type="entry name" value="Cyt_P450"/>
</dbReference>
<dbReference type="GO" id="GO:0005789">
    <property type="term" value="C:endoplasmic reticulum membrane"/>
    <property type="evidence" value="ECO:0007669"/>
    <property type="project" value="UniProtKB-SubCell"/>
</dbReference>
<evidence type="ECO:0000256" key="4">
    <source>
        <dbReference type="ARBA" id="ARBA00004406"/>
    </source>
</evidence>
<reference evidence="18" key="1">
    <citation type="submission" date="2025-08" db="UniProtKB">
        <authorList>
            <consortium name="RefSeq"/>
        </authorList>
    </citation>
    <scope>IDENTIFICATION</scope>
</reference>
<comment type="cofactor">
    <cofactor evidence="1 14">
        <name>heme</name>
        <dbReference type="ChEBI" id="CHEBI:30413"/>
    </cofactor>
</comment>
<dbReference type="PRINTS" id="PR00385">
    <property type="entry name" value="P450"/>
</dbReference>
<dbReference type="GeneID" id="113495190"/>
<evidence type="ECO:0000256" key="1">
    <source>
        <dbReference type="ARBA" id="ARBA00001971"/>
    </source>
</evidence>
<evidence type="ECO:0000256" key="11">
    <source>
        <dbReference type="ARBA" id="ARBA00023004"/>
    </source>
</evidence>
<dbReference type="InterPro" id="IPR036396">
    <property type="entry name" value="Cyt_P450_sf"/>
</dbReference>
<comment type="similarity">
    <text evidence="5 15">Belongs to the cytochrome P450 family.</text>
</comment>
<dbReference type="SUPFAM" id="SSF48264">
    <property type="entry name" value="Cytochrome P450"/>
    <property type="match status" value="1"/>
</dbReference>
<keyword evidence="17" id="KW-1185">Reference proteome</keyword>
<dbReference type="RefSeq" id="XP_026729599.1">
    <property type="nucleotide sequence ID" value="XM_026873798.1"/>
</dbReference>
<dbReference type="OrthoDB" id="1470350at2759"/>
<evidence type="ECO:0000256" key="16">
    <source>
        <dbReference type="SAM" id="Phobius"/>
    </source>
</evidence>
<evidence type="ECO:0000256" key="6">
    <source>
        <dbReference type="ARBA" id="ARBA00022617"/>
    </source>
</evidence>
<evidence type="ECO:0000256" key="12">
    <source>
        <dbReference type="ARBA" id="ARBA00023033"/>
    </source>
</evidence>
<dbReference type="PANTHER" id="PTHR24291">
    <property type="entry name" value="CYTOCHROME P450 FAMILY 4"/>
    <property type="match status" value="1"/>
</dbReference>